<feature type="compositionally biased region" description="Basic and acidic residues" evidence="1">
    <location>
        <begin position="130"/>
        <end position="143"/>
    </location>
</feature>
<feature type="region of interest" description="Disordered" evidence="1">
    <location>
        <begin position="1"/>
        <end position="55"/>
    </location>
</feature>
<dbReference type="InterPro" id="IPR040247">
    <property type="entry name" value="DUF5524"/>
</dbReference>
<evidence type="ECO:0000256" key="1">
    <source>
        <dbReference type="SAM" id="MobiDB-lite"/>
    </source>
</evidence>
<protein>
    <submittedName>
        <fullName evidence="2">Uncharacterized protein</fullName>
    </submittedName>
</protein>
<dbReference type="AlphaFoldDB" id="A0AAD9CIE7"/>
<organism evidence="2 3">
    <name type="scientific">Dissostichus eleginoides</name>
    <name type="common">Patagonian toothfish</name>
    <name type="synonym">Dissostichus amissus</name>
    <dbReference type="NCBI Taxonomy" id="100907"/>
    <lineage>
        <taxon>Eukaryota</taxon>
        <taxon>Metazoa</taxon>
        <taxon>Chordata</taxon>
        <taxon>Craniata</taxon>
        <taxon>Vertebrata</taxon>
        <taxon>Euteleostomi</taxon>
        <taxon>Actinopterygii</taxon>
        <taxon>Neopterygii</taxon>
        <taxon>Teleostei</taxon>
        <taxon>Neoteleostei</taxon>
        <taxon>Acanthomorphata</taxon>
        <taxon>Eupercaria</taxon>
        <taxon>Perciformes</taxon>
        <taxon>Notothenioidei</taxon>
        <taxon>Nototheniidae</taxon>
        <taxon>Dissostichus</taxon>
    </lineage>
</organism>
<sequence>MSVQSQKNLSVTMSNDLQSTSTDINGQISQIPGLSPISSVAEEKVRGRRAGVRESDSDYIKLAKQGGHKGLLWHEATLNSKCDSYKPLDSFLTASEGDGFPSIINSEEMKNPRAFHSAEPPFETDNMSAWERDDSSSYGKEKNNNVHYNQMEKLQAPSHYHERSKFKRIMYDKNPAPVDMSKLLSFGYAEDKKPAANTDLSVSELSVLTESFMS</sequence>
<evidence type="ECO:0000313" key="2">
    <source>
        <dbReference type="EMBL" id="KAK1902490.1"/>
    </source>
</evidence>
<dbReference type="PANTHER" id="PTHR31097:SF2">
    <property type="entry name" value="CHROMOSOME 7 OPEN READING FRAME 57"/>
    <property type="match status" value="1"/>
</dbReference>
<name>A0AAD9CIE7_DISEL</name>
<comment type="caution">
    <text evidence="2">The sequence shown here is derived from an EMBL/GenBank/DDBJ whole genome shotgun (WGS) entry which is preliminary data.</text>
</comment>
<evidence type="ECO:0000313" key="3">
    <source>
        <dbReference type="Proteomes" id="UP001228049"/>
    </source>
</evidence>
<dbReference type="EMBL" id="JASDAP010000005">
    <property type="protein sequence ID" value="KAK1902490.1"/>
    <property type="molecule type" value="Genomic_DNA"/>
</dbReference>
<feature type="region of interest" description="Disordered" evidence="1">
    <location>
        <begin position="118"/>
        <end position="143"/>
    </location>
</feature>
<reference evidence="2" key="1">
    <citation type="submission" date="2023-04" db="EMBL/GenBank/DDBJ databases">
        <title>Chromosome-level genome of Chaenocephalus aceratus.</title>
        <authorList>
            <person name="Park H."/>
        </authorList>
    </citation>
    <scope>NUCLEOTIDE SEQUENCE</scope>
    <source>
        <strain evidence="2">DE</strain>
        <tissue evidence="2">Muscle</tissue>
    </source>
</reference>
<feature type="compositionally biased region" description="Basic and acidic residues" evidence="1">
    <location>
        <begin position="41"/>
        <end position="55"/>
    </location>
</feature>
<accession>A0AAD9CIE7</accession>
<feature type="compositionally biased region" description="Polar residues" evidence="1">
    <location>
        <begin position="1"/>
        <end position="38"/>
    </location>
</feature>
<gene>
    <name evidence="2" type="ORF">KUDE01_005451</name>
</gene>
<dbReference type="PANTHER" id="PTHR31097">
    <property type="entry name" value="SI:DKEY-276J7.1"/>
    <property type="match status" value="1"/>
</dbReference>
<keyword evidence="3" id="KW-1185">Reference proteome</keyword>
<dbReference type="Pfam" id="PF17662">
    <property type="entry name" value="DUF5524"/>
    <property type="match status" value="1"/>
</dbReference>
<dbReference type="Proteomes" id="UP001228049">
    <property type="component" value="Unassembled WGS sequence"/>
</dbReference>
<proteinExistence type="predicted"/>